<evidence type="ECO:0000313" key="3">
    <source>
        <dbReference type="EMBL" id="TFK49220.1"/>
    </source>
</evidence>
<dbReference type="Gene3D" id="3.40.50.12030">
    <property type="entry name" value="Uncharacterised protein family UPF0261, NC domain"/>
    <property type="match status" value="1"/>
</dbReference>
<dbReference type="STRING" id="5364.A0A5C3MVQ7"/>
<reference evidence="3 4" key="1">
    <citation type="journal article" date="2019" name="Nat. Ecol. Evol.">
        <title>Megaphylogeny resolves global patterns of mushroom evolution.</title>
        <authorList>
            <person name="Varga T."/>
            <person name="Krizsan K."/>
            <person name="Foldi C."/>
            <person name="Dima B."/>
            <person name="Sanchez-Garcia M."/>
            <person name="Sanchez-Ramirez S."/>
            <person name="Szollosi G.J."/>
            <person name="Szarkandi J.G."/>
            <person name="Papp V."/>
            <person name="Albert L."/>
            <person name="Andreopoulos W."/>
            <person name="Angelini C."/>
            <person name="Antonin V."/>
            <person name="Barry K.W."/>
            <person name="Bougher N.L."/>
            <person name="Buchanan P."/>
            <person name="Buyck B."/>
            <person name="Bense V."/>
            <person name="Catcheside P."/>
            <person name="Chovatia M."/>
            <person name="Cooper J."/>
            <person name="Damon W."/>
            <person name="Desjardin D."/>
            <person name="Finy P."/>
            <person name="Geml J."/>
            <person name="Haridas S."/>
            <person name="Hughes K."/>
            <person name="Justo A."/>
            <person name="Karasinski D."/>
            <person name="Kautmanova I."/>
            <person name="Kiss B."/>
            <person name="Kocsube S."/>
            <person name="Kotiranta H."/>
            <person name="LaButti K.M."/>
            <person name="Lechner B.E."/>
            <person name="Liimatainen K."/>
            <person name="Lipzen A."/>
            <person name="Lukacs Z."/>
            <person name="Mihaltcheva S."/>
            <person name="Morgado L.N."/>
            <person name="Niskanen T."/>
            <person name="Noordeloos M.E."/>
            <person name="Ohm R.A."/>
            <person name="Ortiz-Santana B."/>
            <person name="Ovrebo C."/>
            <person name="Racz N."/>
            <person name="Riley R."/>
            <person name="Savchenko A."/>
            <person name="Shiryaev A."/>
            <person name="Soop K."/>
            <person name="Spirin V."/>
            <person name="Szebenyi C."/>
            <person name="Tomsovsky M."/>
            <person name="Tulloss R.E."/>
            <person name="Uehling J."/>
            <person name="Grigoriev I.V."/>
            <person name="Vagvolgyi C."/>
            <person name="Papp T."/>
            <person name="Martin F.M."/>
            <person name="Miettinen O."/>
            <person name="Hibbett D.S."/>
            <person name="Nagy L.G."/>
        </authorList>
    </citation>
    <scope>NUCLEOTIDE SEQUENCE [LARGE SCALE GENOMIC DNA]</scope>
    <source>
        <strain evidence="3 4">OMC1185</strain>
    </source>
</reference>
<dbReference type="EMBL" id="ML213516">
    <property type="protein sequence ID" value="TFK49220.1"/>
    <property type="molecule type" value="Genomic_DNA"/>
</dbReference>
<dbReference type="InterPro" id="IPR008322">
    <property type="entry name" value="UPF0261"/>
</dbReference>
<dbReference type="PIRSF" id="PIRSF033271">
    <property type="entry name" value="UCP033271"/>
    <property type="match status" value="1"/>
</dbReference>
<dbReference type="Gene3D" id="3.40.50.12020">
    <property type="entry name" value="Uncharacterised protein family UPF0261, NN domain"/>
    <property type="match status" value="1"/>
</dbReference>
<keyword evidence="4" id="KW-1185">Reference proteome</keyword>
<dbReference type="OrthoDB" id="10264588at2759"/>
<dbReference type="Pfam" id="PF23189">
    <property type="entry name" value="UPF0261_C"/>
    <property type="match status" value="1"/>
</dbReference>
<evidence type="ECO:0000259" key="1">
    <source>
        <dbReference type="Pfam" id="PF06792"/>
    </source>
</evidence>
<sequence>MAKPVVLLIGFLDTKEAEHKFVKELLESKGCEVTIIDTSIQHQTELSQEAAYPPPSVCSATDTSLSHVRGLPRAEALKLMTSGAIHIARRYAQEGELHGMMGMGGSTTTSLVCDVMRDIKIGIPKMCVSTMASGDTRPYVGDSDICLVPSIADVSGSLNVLSSRILTHAASAMAGMAYACKEYTESSTSNAPGGDAKYMVAVTMFGLTTPGVNAACERLRSFKDSQSGQQLYEPVVFHCTGSGGRTMERLIAEKWFHAVLDITTSELADEQCGGILSAGPTRLTAAGEAGIPQVVSLGALDMCNFGPRSSVPEKYAERTLHEHNSSITLLRTSPSECREMGRKMAERLSQGHGPLAVVIPKKGWSGVDVEGGPFWDPEADSALVEALKDGLRKSGREVEIIEAEGTINDKDTAQMMGDKLNELMNRHERSGMCNSHT</sequence>
<accession>A0A5C3MVQ7</accession>
<feature type="domain" description="UPF0261" evidence="1">
    <location>
        <begin position="5"/>
        <end position="180"/>
    </location>
</feature>
<name>A0A5C3MVQ7_9AGAM</name>
<dbReference type="Pfam" id="PF06792">
    <property type="entry name" value="UPF0261"/>
    <property type="match status" value="1"/>
</dbReference>
<dbReference type="InterPro" id="IPR051353">
    <property type="entry name" value="Tobamovirus_resist_UPF0261"/>
</dbReference>
<dbReference type="InterPro" id="IPR044122">
    <property type="entry name" value="UPF0261_N"/>
</dbReference>
<dbReference type="InterPro" id="IPR056778">
    <property type="entry name" value="UPF0261_C"/>
</dbReference>
<dbReference type="AlphaFoldDB" id="A0A5C3MVQ7"/>
<dbReference type="PANTHER" id="PTHR31862:SF1">
    <property type="entry name" value="UPF0261 DOMAIN PROTEIN (AFU_ORTHOLOGUE AFUA_1G10120)"/>
    <property type="match status" value="1"/>
</dbReference>
<dbReference type="PANTHER" id="PTHR31862">
    <property type="entry name" value="UPF0261 DOMAIN PROTEIN (AFU_ORTHOLOGUE AFUA_1G10120)"/>
    <property type="match status" value="1"/>
</dbReference>
<evidence type="ECO:0000259" key="2">
    <source>
        <dbReference type="Pfam" id="PF23189"/>
    </source>
</evidence>
<protein>
    <submittedName>
        <fullName evidence="3">Uncharacterized protein</fullName>
    </submittedName>
</protein>
<dbReference type="NCBIfam" id="NF002674">
    <property type="entry name" value="PRK02399.1-2"/>
    <property type="match status" value="1"/>
</dbReference>
<feature type="domain" description="UPF0261" evidence="2">
    <location>
        <begin position="197"/>
        <end position="424"/>
    </location>
</feature>
<evidence type="ECO:0000313" key="4">
    <source>
        <dbReference type="Proteomes" id="UP000305948"/>
    </source>
</evidence>
<gene>
    <name evidence="3" type="ORF">OE88DRAFT_399010</name>
</gene>
<organism evidence="3 4">
    <name type="scientific">Heliocybe sulcata</name>
    <dbReference type="NCBI Taxonomy" id="5364"/>
    <lineage>
        <taxon>Eukaryota</taxon>
        <taxon>Fungi</taxon>
        <taxon>Dikarya</taxon>
        <taxon>Basidiomycota</taxon>
        <taxon>Agaricomycotina</taxon>
        <taxon>Agaricomycetes</taxon>
        <taxon>Gloeophyllales</taxon>
        <taxon>Gloeophyllaceae</taxon>
        <taxon>Heliocybe</taxon>
    </lineage>
</organism>
<dbReference type="CDD" id="cd15488">
    <property type="entry name" value="Tm-1-like"/>
    <property type="match status" value="1"/>
</dbReference>
<dbReference type="Proteomes" id="UP000305948">
    <property type="component" value="Unassembled WGS sequence"/>
</dbReference>
<proteinExistence type="predicted"/>